<proteinExistence type="predicted"/>
<evidence type="ECO:0008006" key="4">
    <source>
        <dbReference type="Google" id="ProtNLM"/>
    </source>
</evidence>
<comment type="caution">
    <text evidence="2">The sequence shown here is derived from an EMBL/GenBank/DDBJ whole genome shotgun (WGS) entry which is preliminary data.</text>
</comment>
<evidence type="ECO:0000313" key="2">
    <source>
        <dbReference type="EMBL" id="OQK17559.1"/>
    </source>
</evidence>
<gene>
    <name evidence="2" type="ORF">AU255_06715</name>
</gene>
<keyword evidence="1" id="KW-0175">Coiled coil</keyword>
<dbReference type="AlphaFoldDB" id="A0A1V8M7P4"/>
<organism evidence="2 3">
    <name type="scientific">Methyloprofundus sedimenti</name>
    <dbReference type="NCBI Taxonomy" id="1420851"/>
    <lineage>
        <taxon>Bacteria</taxon>
        <taxon>Pseudomonadati</taxon>
        <taxon>Pseudomonadota</taxon>
        <taxon>Gammaproteobacteria</taxon>
        <taxon>Methylococcales</taxon>
        <taxon>Methylococcaceae</taxon>
        <taxon>Methyloprofundus</taxon>
    </lineage>
</organism>
<keyword evidence="3" id="KW-1185">Reference proteome</keyword>
<feature type="coiled-coil region" evidence="1">
    <location>
        <begin position="8"/>
        <end position="64"/>
    </location>
</feature>
<dbReference type="EMBL" id="LPUF01000001">
    <property type="protein sequence ID" value="OQK17559.1"/>
    <property type="molecule type" value="Genomic_DNA"/>
</dbReference>
<protein>
    <recommendedName>
        <fullName evidence="4">Coiled coil domain-containing protein</fullName>
    </recommendedName>
</protein>
<dbReference type="OrthoDB" id="9813316at2"/>
<evidence type="ECO:0000313" key="3">
    <source>
        <dbReference type="Proteomes" id="UP000191980"/>
    </source>
</evidence>
<name>A0A1V8M7P4_9GAMM</name>
<reference evidence="2 3" key="1">
    <citation type="submission" date="2015-12" db="EMBL/GenBank/DDBJ databases">
        <authorList>
            <person name="Shamseldin A."/>
            <person name="Moawad H."/>
            <person name="Abd El-Rahim W.M."/>
            <person name="Sadowsky M.J."/>
        </authorList>
    </citation>
    <scope>NUCLEOTIDE SEQUENCE [LARGE SCALE GENOMIC DNA]</scope>
    <source>
        <strain evidence="2 3">WF1</strain>
    </source>
</reference>
<dbReference type="RefSeq" id="WP_080522169.1">
    <property type="nucleotide sequence ID" value="NZ_LPUF01000001.1"/>
</dbReference>
<dbReference type="Proteomes" id="UP000191980">
    <property type="component" value="Unassembled WGS sequence"/>
</dbReference>
<accession>A0A1V8M7P4</accession>
<sequence length="95" mass="10693">MTDKNAYVQKMHAKIDQVDAQIDLLQAKLLDSAADAQIEYQDQLETLKKHRTAARSKLSELEAASQDAWKDIQAGMESAWDTMNSAVSEAKKHFK</sequence>
<evidence type="ECO:0000256" key="1">
    <source>
        <dbReference type="SAM" id="Coils"/>
    </source>
</evidence>